<evidence type="ECO:0000256" key="2">
    <source>
        <dbReference type="ARBA" id="ARBA00022475"/>
    </source>
</evidence>
<comment type="similarity">
    <text evidence="8">Belongs to the methyl-accepting chemotaxis (MCP) protein family.</text>
</comment>
<dbReference type="RefSeq" id="WP_106454782.1">
    <property type="nucleotide sequence ID" value="NZ_PXYH01000035.1"/>
</dbReference>
<dbReference type="SUPFAM" id="SSF58104">
    <property type="entry name" value="Methyl-accepting chemotaxis protein (MCP) signaling domain"/>
    <property type="match status" value="1"/>
</dbReference>
<keyword evidence="4" id="KW-0812">Transmembrane</keyword>
<evidence type="ECO:0000259" key="12">
    <source>
        <dbReference type="PROSITE" id="PS50885"/>
    </source>
</evidence>
<evidence type="ECO:0000256" key="4">
    <source>
        <dbReference type="ARBA" id="ARBA00022692"/>
    </source>
</evidence>
<dbReference type="CDD" id="cd06225">
    <property type="entry name" value="HAMP"/>
    <property type="match status" value="1"/>
</dbReference>
<dbReference type="EMBL" id="PXYH01000035">
    <property type="protein sequence ID" value="PSJ36619.1"/>
    <property type="molecule type" value="Genomic_DNA"/>
</dbReference>
<evidence type="ECO:0000256" key="5">
    <source>
        <dbReference type="ARBA" id="ARBA00022989"/>
    </source>
</evidence>
<dbReference type="SMART" id="SM00283">
    <property type="entry name" value="MA"/>
    <property type="match status" value="1"/>
</dbReference>
<dbReference type="PANTHER" id="PTHR32089">
    <property type="entry name" value="METHYL-ACCEPTING CHEMOTAXIS PROTEIN MCPB"/>
    <property type="match status" value="1"/>
</dbReference>
<protein>
    <submittedName>
        <fullName evidence="13">Chemotaxis protein</fullName>
    </submittedName>
</protein>
<dbReference type="PANTHER" id="PTHR32089:SF112">
    <property type="entry name" value="LYSOZYME-LIKE PROTEIN-RELATED"/>
    <property type="match status" value="1"/>
</dbReference>
<evidence type="ECO:0000256" key="7">
    <source>
        <dbReference type="ARBA" id="ARBA00023224"/>
    </source>
</evidence>
<reference evidence="13 14" key="1">
    <citation type="submission" date="2018-03" db="EMBL/GenBank/DDBJ databases">
        <title>The draft genome of Zobellella taiwanensis JCM 13381.</title>
        <authorList>
            <person name="Liu L."/>
            <person name="Li L."/>
            <person name="Wang T."/>
            <person name="Zhang X."/>
            <person name="Liang L."/>
        </authorList>
    </citation>
    <scope>NUCLEOTIDE SEQUENCE [LARGE SCALE GENOMIC DNA]</scope>
    <source>
        <strain evidence="13 14">JCM 13381</strain>
    </source>
</reference>
<dbReference type="CDD" id="cd11386">
    <property type="entry name" value="MCP_signal"/>
    <property type="match status" value="1"/>
</dbReference>
<dbReference type="InterPro" id="IPR003660">
    <property type="entry name" value="HAMP_dom"/>
</dbReference>
<dbReference type="GO" id="GO:0007165">
    <property type="term" value="P:signal transduction"/>
    <property type="evidence" value="ECO:0007669"/>
    <property type="project" value="UniProtKB-KW"/>
</dbReference>
<keyword evidence="10" id="KW-0175">Coiled coil</keyword>
<evidence type="ECO:0000256" key="3">
    <source>
        <dbReference type="ARBA" id="ARBA00022500"/>
    </source>
</evidence>
<keyword evidence="3" id="KW-0145">Chemotaxis</keyword>
<accession>A0A2P7QF81</accession>
<evidence type="ECO:0000256" key="10">
    <source>
        <dbReference type="SAM" id="Coils"/>
    </source>
</evidence>
<keyword evidence="6" id="KW-0472">Membrane</keyword>
<dbReference type="OrthoDB" id="2489132at2"/>
<comment type="caution">
    <text evidence="13">The sequence shown here is derived from an EMBL/GenBank/DDBJ whole genome shotgun (WGS) entry which is preliminary data.</text>
</comment>
<comment type="subcellular location">
    <subcellularLocation>
        <location evidence="1">Cell membrane</location>
        <topology evidence="1">Multi-pass membrane protein</topology>
    </subcellularLocation>
</comment>
<evidence type="ECO:0000256" key="6">
    <source>
        <dbReference type="ARBA" id="ARBA00023136"/>
    </source>
</evidence>
<keyword evidence="5" id="KW-1133">Transmembrane helix</keyword>
<keyword evidence="7 9" id="KW-0807">Transducer</keyword>
<dbReference type="Pfam" id="PF00672">
    <property type="entry name" value="HAMP"/>
    <property type="match status" value="1"/>
</dbReference>
<evidence type="ECO:0000256" key="9">
    <source>
        <dbReference type="PROSITE-ProRule" id="PRU00284"/>
    </source>
</evidence>
<keyword evidence="14" id="KW-1185">Reference proteome</keyword>
<feature type="coiled-coil region" evidence="10">
    <location>
        <begin position="454"/>
        <end position="481"/>
    </location>
</feature>
<dbReference type="Pfam" id="PF02743">
    <property type="entry name" value="dCache_1"/>
    <property type="match status" value="1"/>
</dbReference>
<dbReference type="Pfam" id="PF00015">
    <property type="entry name" value="MCPsignal"/>
    <property type="match status" value="1"/>
</dbReference>
<dbReference type="SUPFAM" id="SSF103190">
    <property type="entry name" value="Sensory domain-like"/>
    <property type="match status" value="1"/>
</dbReference>
<dbReference type="Gene3D" id="3.30.450.20">
    <property type="entry name" value="PAS domain"/>
    <property type="match status" value="2"/>
</dbReference>
<dbReference type="Proteomes" id="UP000242181">
    <property type="component" value="Unassembled WGS sequence"/>
</dbReference>
<evidence type="ECO:0000256" key="8">
    <source>
        <dbReference type="ARBA" id="ARBA00029447"/>
    </source>
</evidence>
<gene>
    <name evidence="13" type="ORF">C7I36_16550</name>
</gene>
<keyword evidence="2" id="KW-1003">Cell membrane</keyword>
<dbReference type="InterPro" id="IPR033479">
    <property type="entry name" value="dCache_1"/>
</dbReference>
<organism evidence="13 14">
    <name type="scientific">Zobellella taiwanensis</name>
    <dbReference type="NCBI Taxonomy" id="347535"/>
    <lineage>
        <taxon>Bacteria</taxon>
        <taxon>Pseudomonadati</taxon>
        <taxon>Pseudomonadota</taxon>
        <taxon>Gammaproteobacteria</taxon>
        <taxon>Aeromonadales</taxon>
        <taxon>Aeromonadaceae</taxon>
        <taxon>Zobellella</taxon>
    </lineage>
</organism>
<evidence type="ECO:0000313" key="14">
    <source>
        <dbReference type="Proteomes" id="UP000242181"/>
    </source>
</evidence>
<evidence type="ECO:0000259" key="11">
    <source>
        <dbReference type="PROSITE" id="PS50111"/>
    </source>
</evidence>
<dbReference type="GO" id="GO:0006935">
    <property type="term" value="P:chemotaxis"/>
    <property type="evidence" value="ECO:0007669"/>
    <property type="project" value="UniProtKB-KW"/>
</dbReference>
<dbReference type="GO" id="GO:0005886">
    <property type="term" value="C:plasma membrane"/>
    <property type="evidence" value="ECO:0007669"/>
    <property type="project" value="UniProtKB-SubCell"/>
</dbReference>
<dbReference type="PROSITE" id="PS50885">
    <property type="entry name" value="HAMP"/>
    <property type="match status" value="1"/>
</dbReference>
<evidence type="ECO:0000256" key="1">
    <source>
        <dbReference type="ARBA" id="ARBA00004651"/>
    </source>
</evidence>
<feature type="domain" description="Methyl-accepting transducer" evidence="11">
    <location>
        <begin position="376"/>
        <end position="612"/>
    </location>
</feature>
<dbReference type="InterPro" id="IPR004089">
    <property type="entry name" value="MCPsignal_dom"/>
</dbReference>
<evidence type="ECO:0000313" key="13">
    <source>
        <dbReference type="EMBL" id="PSJ36619.1"/>
    </source>
</evidence>
<dbReference type="FunFam" id="1.10.287.950:FF:000001">
    <property type="entry name" value="Methyl-accepting chemotaxis sensory transducer"/>
    <property type="match status" value="1"/>
</dbReference>
<dbReference type="Gene3D" id="1.10.287.950">
    <property type="entry name" value="Methyl-accepting chemotaxis protein"/>
    <property type="match status" value="1"/>
</dbReference>
<dbReference type="AlphaFoldDB" id="A0A2P7QF81"/>
<proteinExistence type="inferred from homology"/>
<feature type="domain" description="HAMP" evidence="12">
    <location>
        <begin position="317"/>
        <end position="371"/>
    </location>
</feature>
<dbReference type="CDD" id="cd12912">
    <property type="entry name" value="PDC2_MCP_like"/>
    <property type="match status" value="1"/>
</dbReference>
<sequence length="648" mass="70481">MRIKHKLVLMFIIMASLPVMLVALLVVLNLREAATAGFIDQSGREIRQVEKGMQLFFGGIENNVNFLAAHPLLKGIDGQLKRYLTAETALQPEGTQEKALFELFDRLASSHPNYAYVSLGTKEGGYVFWPGDPTLSNYDPRNRPWYQHAMANPDKVLRTDAYYWADDDVVLVSTVRSFANHLGNQGGVVNIDVSLQQLTDIIQGVKLGESGYLMLIERNGTILVDPSNPDNNFKQLTNLGDSYASLASAGDGALEVELGGERYMANVYTSDSLGWQFIGLIQEQEVMAGSTRLTWVISLVTAIAALGSAMLGILSAILITKPIQTVTSGLENIALGEGDLTARLTVKGSDETAQLAGWFNQFLDSIRNLIQHIANASGQIHNSSGCTIEVSQKLADVAGRQREAVDMVSTAFHEMVMTTNEVARSSSQAATAADDGQNQAHAGQELMVASVESVRRLCLEIEQAAQAMQQLEQDSNSIQSILGTINAIAEQTNLLALNAAIEAARAGEQGRGFAVVADEVRSLAKRTANSTVEIEGLLSRLALRTQETARQMHGSLDVSQQTVVSISEARSSFERIREAVDLIRDMNTQIATASEEQHQVATDINRHIGLIHQDAQQVAELAESTKSDAQTITNLSEILNSQVKRFKI</sequence>
<dbReference type="InterPro" id="IPR029151">
    <property type="entry name" value="Sensor-like_sf"/>
</dbReference>
<dbReference type="PROSITE" id="PS50111">
    <property type="entry name" value="CHEMOTAXIS_TRANSDUC_2"/>
    <property type="match status" value="1"/>
</dbReference>
<dbReference type="SMART" id="SM00304">
    <property type="entry name" value="HAMP"/>
    <property type="match status" value="1"/>
</dbReference>
<name>A0A2P7QF81_9GAMM</name>